<evidence type="ECO:0000313" key="3">
    <source>
        <dbReference type="Proteomes" id="UP001328107"/>
    </source>
</evidence>
<evidence type="ECO:0000313" key="2">
    <source>
        <dbReference type="EMBL" id="GMR54209.1"/>
    </source>
</evidence>
<reference evidence="3" key="1">
    <citation type="submission" date="2022-10" db="EMBL/GenBank/DDBJ databases">
        <title>Genome assembly of Pristionchus species.</title>
        <authorList>
            <person name="Yoshida K."/>
            <person name="Sommer R.J."/>
        </authorList>
    </citation>
    <scope>NUCLEOTIDE SEQUENCE [LARGE SCALE GENOMIC DNA]</scope>
    <source>
        <strain evidence="3">RS5460</strain>
    </source>
</reference>
<feature type="non-terminal residue" evidence="2">
    <location>
        <position position="1"/>
    </location>
</feature>
<dbReference type="PROSITE" id="PS50202">
    <property type="entry name" value="MSP"/>
    <property type="match status" value="1"/>
</dbReference>
<dbReference type="SUPFAM" id="SSF49354">
    <property type="entry name" value="PapD-like"/>
    <property type="match status" value="1"/>
</dbReference>
<name>A0AAN5I7C5_9BILA</name>
<dbReference type="Pfam" id="PF00635">
    <property type="entry name" value="Motile_Sperm"/>
    <property type="match status" value="1"/>
</dbReference>
<dbReference type="InterPro" id="IPR008962">
    <property type="entry name" value="PapD-like_sf"/>
</dbReference>
<feature type="domain" description="MSP" evidence="1">
    <location>
        <begin position="1"/>
        <end position="82"/>
    </location>
</feature>
<comment type="caution">
    <text evidence="2">The sequence shown here is derived from an EMBL/GenBank/DDBJ whole genome shotgun (WGS) entry which is preliminary data.</text>
</comment>
<dbReference type="InterPro" id="IPR000535">
    <property type="entry name" value="MSP_dom"/>
</dbReference>
<accession>A0AAN5I7C5</accession>
<gene>
    <name evidence="2" type="ORF">PMAYCL1PPCAC_24404</name>
</gene>
<organism evidence="2 3">
    <name type="scientific">Pristionchus mayeri</name>
    <dbReference type="NCBI Taxonomy" id="1317129"/>
    <lineage>
        <taxon>Eukaryota</taxon>
        <taxon>Metazoa</taxon>
        <taxon>Ecdysozoa</taxon>
        <taxon>Nematoda</taxon>
        <taxon>Chromadorea</taxon>
        <taxon>Rhabditida</taxon>
        <taxon>Rhabditina</taxon>
        <taxon>Diplogasteromorpha</taxon>
        <taxon>Diplogasteroidea</taxon>
        <taxon>Neodiplogasteridae</taxon>
        <taxon>Pristionchus</taxon>
    </lineage>
</organism>
<dbReference type="Gene3D" id="2.60.40.10">
    <property type="entry name" value="Immunoglobulins"/>
    <property type="match status" value="1"/>
</dbReference>
<dbReference type="AlphaFoldDB" id="A0AAN5I7C5"/>
<sequence>IKCTSKGSIRITPTQGFLEPGETVTVKISLKGNGIPDNGKHHFSFLHTRSDKTTDADKSYKQIWSDATKVGRCEESCEFEITQEKKEENNPKTQKTVEQTK</sequence>
<proteinExistence type="predicted"/>
<protein>
    <recommendedName>
        <fullName evidence="1">MSP domain-containing protein</fullName>
    </recommendedName>
</protein>
<dbReference type="InterPro" id="IPR013783">
    <property type="entry name" value="Ig-like_fold"/>
</dbReference>
<evidence type="ECO:0000259" key="1">
    <source>
        <dbReference type="PROSITE" id="PS50202"/>
    </source>
</evidence>
<feature type="non-terminal residue" evidence="2">
    <location>
        <position position="101"/>
    </location>
</feature>
<dbReference type="EMBL" id="BTRK01000005">
    <property type="protein sequence ID" value="GMR54209.1"/>
    <property type="molecule type" value="Genomic_DNA"/>
</dbReference>
<dbReference type="Proteomes" id="UP001328107">
    <property type="component" value="Unassembled WGS sequence"/>
</dbReference>
<keyword evidence="3" id="KW-1185">Reference proteome</keyword>